<evidence type="ECO:0000256" key="1">
    <source>
        <dbReference type="ARBA" id="ARBA00007189"/>
    </source>
</evidence>
<keyword evidence="4" id="KW-1185">Reference proteome</keyword>
<feature type="coiled-coil region" evidence="2">
    <location>
        <begin position="257"/>
        <end position="298"/>
    </location>
</feature>
<gene>
    <name evidence="3" type="ORF">SNE35_06765</name>
</gene>
<dbReference type="Proteomes" id="UP001285263">
    <property type="component" value="Unassembled WGS sequence"/>
</dbReference>
<sequence length="429" mass="47512">MCDKPNVFTALVEGAPAEAATPPRGILVDLPSGSRRRRLWELPSQALCPVIGVCLPMPLLRRRFDKLNGGTSKANDYELHCGAINECNRRTPTAEVLQKELDQRYIRALRDAAKCKTTLMLRDWWDSALTGSNPAGSLWATLTHARCDEPLMEQVLRDIHMLQHQVGAANRADLQRLEELVDENAVLGRELARAQARSTRLLQERATQIEQQAADIVKLRAELLGRDTLAASLADEIRALEAATPGLRSRQEQAGQIRMQLSRIHELERALLAAQQRADREQSRAEELQRELERSAAAQDLTPATADEAAALPRLDERSVLCVGGRQAVVPVYRQLIERIGGRFLHHDGGEEDAVTKLDASLAAADLVICQTGCISHDAYWRVKDHCKRHGKQCVFVDKPSASGLRRALDSLGTAERAEALTQQPGQQD</sequence>
<keyword evidence="2" id="KW-0175">Coiled coil</keyword>
<dbReference type="Pfam" id="PF10087">
    <property type="entry name" value="DUF2325"/>
    <property type="match status" value="1"/>
</dbReference>
<protein>
    <submittedName>
        <fullName evidence="3">DUF2325 domain-containing protein</fullName>
    </submittedName>
</protein>
<accession>A0ABU5DD40</accession>
<comment type="caution">
    <text evidence="3">The sequence shown here is derived from an EMBL/GenBank/DDBJ whole genome shotgun (WGS) entry which is preliminary data.</text>
</comment>
<proteinExistence type="inferred from homology"/>
<dbReference type="EMBL" id="JAXCLA010000002">
    <property type="protein sequence ID" value="MDY0744199.1"/>
    <property type="molecule type" value="Genomic_DNA"/>
</dbReference>
<organism evidence="3 4">
    <name type="scientific">Roseateles agri</name>
    <dbReference type="NCBI Taxonomy" id="3098619"/>
    <lineage>
        <taxon>Bacteria</taxon>
        <taxon>Pseudomonadati</taxon>
        <taxon>Pseudomonadota</taxon>
        <taxon>Betaproteobacteria</taxon>
        <taxon>Burkholderiales</taxon>
        <taxon>Sphaerotilaceae</taxon>
        <taxon>Roseateles</taxon>
    </lineage>
</organism>
<evidence type="ECO:0000313" key="3">
    <source>
        <dbReference type="EMBL" id="MDY0744199.1"/>
    </source>
</evidence>
<dbReference type="InterPro" id="IPR016772">
    <property type="entry name" value="UCP020408"/>
</dbReference>
<name>A0ABU5DD40_9BURK</name>
<dbReference type="RefSeq" id="WP_320422099.1">
    <property type="nucleotide sequence ID" value="NZ_JAXCLA010000002.1"/>
</dbReference>
<evidence type="ECO:0000313" key="4">
    <source>
        <dbReference type="Proteomes" id="UP001285263"/>
    </source>
</evidence>
<comment type="similarity">
    <text evidence="1">Belongs to the UPF0751 family.</text>
</comment>
<evidence type="ECO:0000256" key="2">
    <source>
        <dbReference type="SAM" id="Coils"/>
    </source>
</evidence>
<reference evidence="3 4" key="1">
    <citation type="submission" date="2023-11" db="EMBL/GenBank/DDBJ databases">
        <title>Paucibacter sp. nov., isolated from fresh soil in Korea.</title>
        <authorList>
            <person name="Le N.T.T."/>
        </authorList>
    </citation>
    <scope>NUCLEOTIDE SEQUENCE [LARGE SCALE GENOMIC DNA]</scope>
    <source>
        <strain evidence="3 4">R3-3</strain>
    </source>
</reference>